<dbReference type="Proteomes" id="UP001239462">
    <property type="component" value="Unassembled WGS sequence"/>
</dbReference>
<protein>
    <submittedName>
        <fullName evidence="2">Uncharacterized protein</fullName>
    </submittedName>
</protein>
<feature type="compositionally biased region" description="Low complexity" evidence="1">
    <location>
        <begin position="403"/>
        <end position="419"/>
    </location>
</feature>
<gene>
    <name evidence="2" type="ORF">QTN89_02675</name>
</gene>
<feature type="region of interest" description="Disordered" evidence="1">
    <location>
        <begin position="333"/>
        <end position="426"/>
    </location>
</feature>
<keyword evidence="3" id="KW-1185">Reference proteome</keyword>
<comment type="caution">
    <text evidence="2">The sequence shown here is derived from an EMBL/GenBank/DDBJ whole genome shotgun (WGS) entry which is preliminary data.</text>
</comment>
<feature type="region of interest" description="Disordered" evidence="1">
    <location>
        <begin position="256"/>
        <end position="316"/>
    </location>
</feature>
<feature type="region of interest" description="Disordered" evidence="1">
    <location>
        <begin position="47"/>
        <end position="73"/>
    </location>
</feature>
<organism evidence="2 3">
    <name type="scientific">Roseiconus lacunae</name>
    <dbReference type="NCBI Taxonomy" id="2605694"/>
    <lineage>
        <taxon>Bacteria</taxon>
        <taxon>Pseudomonadati</taxon>
        <taxon>Planctomycetota</taxon>
        <taxon>Planctomycetia</taxon>
        <taxon>Pirellulales</taxon>
        <taxon>Pirellulaceae</taxon>
        <taxon>Roseiconus</taxon>
    </lineage>
</organism>
<evidence type="ECO:0000256" key="1">
    <source>
        <dbReference type="SAM" id="MobiDB-lite"/>
    </source>
</evidence>
<sequence>MIHFEDHSSDKPSDNPVAYLKEMLQLNPVLQSGEIIRRRRQWRNTNFATTADASNTKPPSFSQRHRTATESLSSDDLERLRERAWRYLDRLHKQFYSLPEETLNRYITLLHHAQIPEFAERAERFRQVARHRNAILEFSLNTNDQPFAEALQKALIAPVSVAGQIWERYIDSMISAKRVNQRARRVRKFVDQYPAIYQLDQAWFDELLNRRNQRDWERSYSFTTRVRNLIGNRTFQVIVFLITAVIMIAARATDLDNSRSRSPSRRSIQPPRFKLNIPKAEDLPRTNLPTTTIPSTVFDPLSPDKATGQKPPDPVNEFLLKRTWSTDVIDQMQTRSPSRLLPEIAGPEAKMPPPPELPEAIDPMLPSRELRKSIERILQSRRSLQQDLVPRRNNDPQPIVEPSADSTSSSGSDQDLSESGATDVSN</sequence>
<proteinExistence type="predicted"/>
<feature type="compositionally biased region" description="Polar residues" evidence="1">
    <location>
        <begin position="47"/>
        <end position="62"/>
    </location>
</feature>
<dbReference type="RefSeq" id="WP_289162104.1">
    <property type="nucleotide sequence ID" value="NZ_JASZZN010000002.1"/>
</dbReference>
<dbReference type="EMBL" id="JASZZN010000002">
    <property type="protein sequence ID" value="MDM4014319.1"/>
    <property type="molecule type" value="Genomic_DNA"/>
</dbReference>
<evidence type="ECO:0000313" key="2">
    <source>
        <dbReference type="EMBL" id="MDM4014319.1"/>
    </source>
</evidence>
<evidence type="ECO:0000313" key="3">
    <source>
        <dbReference type="Proteomes" id="UP001239462"/>
    </source>
</evidence>
<accession>A0ABT7PCU3</accession>
<reference evidence="2 3" key="1">
    <citation type="submission" date="2023-06" db="EMBL/GenBank/DDBJ databases">
        <title>Roseiconus lacunae JC819 isolated from Gulf of Mannar region, Tamil Nadu.</title>
        <authorList>
            <person name="Pk S."/>
            <person name="Ch S."/>
            <person name="Ch V.R."/>
        </authorList>
    </citation>
    <scope>NUCLEOTIDE SEQUENCE [LARGE SCALE GENOMIC DNA]</scope>
    <source>
        <strain evidence="2 3">JC819</strain>
    </source>
</reference>
<name>A0ABT7PCU3_9BACT</name>